<keyword evidence="2" id="KW-1185">Reference proteome</keyword>
<comment type="caution">
    <text evidence="1">The sequence shown here is derived from an EMBL/GenBank/DDBJ whole genome shotgun (WGS) entry which is preliminary data.</text>
</comment>
<organism evidence="1 2">
    <name type="scientific">Neobacillus notoginsengisoli</name>
    <dbReference type="NCBI Taxonomy" id="1578198"/>
    <lineage>
        <taxon>Bacteria</taxon>
        <taxon>Bacillati</taxon>
        <taxon>Bacillota</taxon>
        <taxon>Bacilli</taxon>
        <taxon>Bacillales</taxon>
        <taxon>Bacillaceae</taxon>
        <taxon>Neobacillus</taxon>
    </lineage>
</organism>
<reference evidence="1 2" key="1">
    <citation type="journal article" date="2017" name="Int. J. Syst. Evol. Microbiol.">
        <title>Bacillus notoginsengisoli sp. nov., a novel bacterium isolated from the rhizosphere of Panax notoginseng.</title>
        <authorList>
            <person name="Zhang M.Y."/>
            <person name="Cheng J."/>
            <person name="Cai Y."/>
            <person name="Zhang T.Y."/>
            <person name="Wu Y.Y."/>
            <person name="Manikprabhu D."/>
            <person name="Li W.J."/>
            <person name="Zhang Y.X."/>
        </authorList>
    </citation>
    <scope>NUCLEOTIDE SEQUENCE [LARGE SCALE GENOMIC DNA]</scope>
    <source>
        <strain evidence="1 2">JCM 30743</strain>
    </source>
</reference>
<evidence type="ECO:0000313" key="1">
    <source>
        <dbReference type="EMBL" id="RHW43128.1"/>
    </source>
</evidence>
<dbReference type="Proteomes" id="UP000284416">
    <property type="component" value="Unassembled WGS sequence"/>
</dbReference>
<dbReference type="AlphaFoldDB" id="A0A417YZL8"/>
<dbReference type="Gene3D" id="1.10.3750.10">
    <property type="entry name" value="YhaI-like"/>
    <property type="match status" value="1"/>
</dbReference>
<dbReference type="EMBL" id="QWEG01000001">
    <property type="protein sequence ID" value="RHW43128.1"/>
    <property type="molecule type" value="Genomic_DNA"/>
</dbReference>
<protein>
    <submittedName>
        <fullName evidence="1">DUF1878 family protein</fullName>
    </submittedName>
</protein>
<dbReference type="InterPro" id="IPR035945">
    <property type="entry name" value="YhaI-like_sf"/>
</dbReference>
<proteinExistence type="predicted"/>
<sequence length="111" mass="13135">MELKNLVERIEMLEYHMRLTAEALDRTPYELNKLVIANKLSEKEAGQFFTLCEKMHKLMEEQKAEGFLNFHPLFNEFSSLLTPKLNPEEVVLACIKQQLFLPLMNEFKKFI</sequence>
<dbReference type="SUPFAM" id="SSF109915">
    <property type="entry name" value="Hypothetical protein YhaI"/>
    <property type="match status" value="1"/>
</dbReference>
<dbReference type="Pfam" id="PF08963">
    <property type="entry name" value="DUF1878"/>
    <property type="match status" value="1"/>
</dbReference>
<name>A0A417YZL8_9BACI</name>
<dbReference type="InterPro" id="IPR015058">
    <property type="entry name" value="DUF1878"/>
</dbReference>
<accession>A0A417YZL8</accession>
<gene>
    <name evidence="1" type="ORF">D1B31_00150</name>
</gene>
<evidence type="ECO:0000313" key="2">
    <source>
        <dbReference type="Proteomes" id="UP000284416"/>
    </source>
</evidence>